<protein>
    <submittedName>
        <fullName evidence="6">Murein transglycosylase</fullName>
    </submittedName>
</protein>
<dbReference type="RefSeq" id="WP_141451406.1">
    <property type="nucleotide sequence ID" value="NZ_CP038143.1"/>
</dbReference>
<feature type="region of interest" description="Disordered" evidence="3">
    <location>
        <begin position="293"/>
        <end position="314"/>
    </location>
</feature>
<dbReference type="CDD" id="cd00254">
    <property type="entry name" value="LT-like"/>
    <property type="match status" value="1"/>
</dbReference>
<feature type="compositionally biased region" description="Low complexity" evidence="3">
    <location>
        <begin position="293"/>
        <end position="307"/>
    </location>
</feature>
<dbReference type="Pfam" id="PF01464">
    <property type="entry name" value="SLT"/>
    <property type="match status" value="1"/>
</dbReference>
<dbReference type="SUPFAM" id="SSF53955">
    <property type="entry name" value="Lysozyme-like"/>
    <property type="match status" value="1"/>
</dbReference>
<comment type="similarity">
    <text evidence="1">Belongs to the transglycosylase Slt family.</text>
</comment>
<dbReference type="InterPro" id="IPR008258">
    <property type="entry name" value="Transglycosylase_SLT_dom_1"/>
</dbReference>
<dbReference type="PANTHER" id="PTHR37423">
    <property type="entry name" value="SOLUBLE LYTIC MUREIN TRANSGLYCOSYLASE-RELATED"/>
    <property type="match status" value="1"/>
</dbReference>
<evidence type="ECO:0000259" key="5">
    <source>
        <dbReference type="Pfam" id="PF05036"/>
    </source>
</evidence>
<dbReference type="AlphaFoldDB" id="A0A506ULA4"/>
<dbReference type="InterPro" id="IPR023346">
    <property type="entry name" value="Lysozyme-like_dom_sf"/>
</dbReference>
<accession>A0A506ULA4</accession>
<evidence type="ECO:0000256" key="3">
    <source>
        <dbReference type="SAM" id="MobiDB-lite"/>
    </source>
</evidence>
<feature type="domain" description="SPOR" evidence="5">
    <location>
        <begin position="401"/>
        <end position="470"/>
    </location>
</feature>
<comment type="similarity">
    <text evidence="2">Belongs to the virb1 family.</text>
</comment>
<dbReference type="GO" id="GO:0042834">
    <property type="term" value="F:peptidoglycan binding"/>
    <property type="evidence" value="ECO:0007669"/>
    <property type="project" value="InterPro"/>
</dbReference>
<dbReference type="Gene3D" id="1.10.530.10">
    <property type="match status" value="1"/>
</dbReference>
<dbReference type="Proteomes" id="UP000315037">
    <property type="component" value="Unassembled WGS sequence"/>
</dbReference>
<evidence type="ECO:0000259" key="4">
    <source>
        <dbReference type="Pfam" id="PF01464"/>
    </source>
</evidence>
<dbReference type="InterPro" id="IPR007730">
    <property type="entry name" value="SPOR-like_dom"/>
</dbReference>
<feature type="compositionally biased region" description="Low complexity" evidence="3">
    <location>
        <begin position="249"/>
        <end position="259"/>
    </location>
</feature>
<dbReference type="EMBL" id="SORZ01000002">
    <property type="protein sequence ID" value="TPW34116.1"/>
    <property type="molecule type" value="Genomic_DNA"/>
</dbReference>
<evidence type="ECO:0000256" key="1">
    <source>
        <dbReference type="ARBA" id="ARBA00007734"/>
    </source>
</evidence>
<dbReference type="Pfam" id="PF05036">
    <property type="entry name" value="SPOR"/>
    <property type="match status" value="1"/>
</dbReference>
<dbReference type="OrthoDB" id="9801695at2"/>
<sequence>MTSFVPALPASFPVSGGLSLLGRHLQRFLALCLLAVVAACASQTGSNIPVLEEQAQYRAHARSYYAPPGPPSDPWGPYIHAASQRFDVPTQWIRAVIHQESGGHLYDRYGQLITSTPGAMGLMQLMPPAYDDMRNQFGLGPDPYDPRDNIMAGTAYIRQMYDIYGTPGFLAAYNDGPGNVDHYLRQNRALPRETRNYVAAIGPHIVGYYPVHRSQADLMVSQHDRTAQPPDGGYSGGAYGGGAYAGASYSGGDDSSAGDTQAPENTDSLNEGVLSGHSPQNVSAAWAARGYSASLPPSAPPVSSAPAYGGEQPSAPVSAVWAARGFKPTPVPPPAPAYTPPTPRYVAPHLSPTPVIRPAPPPPSQTDVLQEQNERPVRIRTIPLAQSPSPRRRVSDMPSVGNWSVQIGSYGSRQLASGVAQKVRQVAGSTVQQARTTIIPVQAGRHVLYRTRLTGLSQLQAQALCRKISHLSPCMPLSPHSRF</sequence>
<reference evidence="6 7" key="1">
    <citation type="submission" date="2019-03" db="EMBL/GenBank/DDBJ databases">
        <title>The complete genome sequence of Neokomagataea sp. Jb2 NBRC113641.</title>
        <authorList>
            <person name="Chua K.-O."/>
            <person name="Chan K.-G."/>
            <person name="See-Too W.-S."/>
        </authorList>
    </citation>
    <scope>NUCLEOTIDE SEQUENCE [LARGE SCALE GENOMIC DNA]</scope>
    <source>
        <strain evidence="6 7">Jb2</strain>
    </source>
</reference>
<feature type="region of interest" description="Disordered" evidence="3">
    <location>
        <begin position="249"/>
        <end position="277"/>
    </location>
</feature>
<evidence type="ECO:0000313" key="6">
    <source>
        <dbReference type="EMBL" id="TPW34116.1"/>
    </source>
</evidence>
<evidence type="ECO:0000313" key="7">
    <source>
        <dbReference type="Proteomes" id="UP000315037"/>
    </source>
</evidence>
<comment type="caution">
    <text evidence="6">The sequence shown here is derived from an EMBL/GenBank/DDBJ whole genome shotgun (WGS) entry which is preliminary data.</text>
</comment>
<keyword evidence="7" id="KW-1185">Reference proteome</keyword>
<feature type="domain" description="Transglycosylase SLT" evidence="4">
    <location>
        <begin position="78"/>
        <end position="193"/>
    </location>
</feature>
<gene>
    <name evidence="6" type="ORF">E3202_06170</name>
</gene>
<dbReference type="PANTHER" id="PTHR37423:SF2">
    <property type="entry name" value="MEMBRANE-BOUND LYTIC MUREIN TRANSGLYCOSYLASE C"/>
    <property type="match status" value="1"/>
</dbReference>
<organism evidence="6 7">
    <name type="scientific">Oecophyllibacter saccharovorans</name>
    <dbReference type="NCBI Taxonomy" id="2558360"/>
    <lineage>
        <taxon>Bacteria</taxon>
        <taxon>Pseudomonadati</taxon>
        <taxon>Pseudomonadota</taxon>
        <taxon>Alphaproteobacteria</taxon>
        <taxon>Acetobacterales</taxon>
        <taxon>Acetobacteraceae</taxon>
        <taxon>Oecophyllibacter</taxon>
    </lineage>
</organism>
<name>A0A506ULA4_9PROT</name>
<proteinExistence type="inferred from homology"/>
<evidence type="ECO:0000256" key="2">
    <source>
        <dbReference type="ARBA" id="ARBA00009387"/>
    </source>
</evidence>